<feature type="chain" id="PRO_5023124183" description="EGF-like domain-containing protein" evidence="4">
    <location>
        <begin position="23"/>
        <end position="226"/>
    </location>
</feature>
<dbReference type="PROSITE" id="PS50026">
    <property type="entry name" value="EGF_3"/>
    <property type="match status" value="1"/>
</dbReference>
<dbReference type="AlphaFoldDB" id="A0A5A8C2K6"/>
<feature type="disulfide bond" evidence="2">
    <location>
        <begin position="98"/>
        <end position="107"/>
    </location>
</feature>
<accession>A0A5A8C2K6</accession>
<evidence type="ECO:0000256" key="1">
    <source>
        <dbReference type="ARBA" id="ARBA00023157"/>
    </source>
</evidence>
<name>A0A5A8C2K6_CAFRO</name>
<dbReference type="EMBL" id="VLTN01000076">
    <property type="protein sequence ID" value="KAA0146887.1"/>
    <property type="molecule type" value="Genomic_DNA"/>
</dbReference>
<dbReference type="Gene3D" id="2.60.120.260">
    <property type="entry name" value="Galactose-binding domain-like"/>
    <property type="match status" value="1"/>
</dbReference>
<keyword evidence="2" id="KW-0245">EGF-like domain</keyword>
<reference evidence="6 7" key="1">
    <citation type="submission" date="2019-07" db="EMBL/GenBank/DDBJ databases">
        <title>Genomes of Cafeteria roenbergensis.</title>
        <authorList>
            <person name="Fischer M.G."/>
            <person name="Hackl T."/>
            <person name="Roman M."/>
        </authorList>
    </citation>
    <scope>NUCLEOTIDE SEQUENCE [LARGE SCALE GENOMIC DNA]</scope>
    <source>
        <strain evidence="6 7">BVI</strain>
    </source>
</reference>
<keyword evidence="4" id="KW-0732">Signal</keyword>
<proteinExistence type="predicted"/>
<feature type="signal peptide" evidence="4">
    <location>
        <begin position="1"/>
        <end position="22"/>
    </location>
</feature>
<evidence type="ECO:0000256" key="4">
    <source>
        <dbReference type="SAM" id="SignalP"/>
    </source>
</evidence>
<sequence length="226" mass="24160">MRGPSAALLAFVLLLFLAVAAGLEAPGAATLSKNSGAKSARLTRPSLAGAGHRFRAARPSEPDTTTESAVDDGPKECPGNPVCNDHGACDEDTGECDCEDEWTGDDCSRTNYKAAKAIPIQGTPMDLSTDPDVLEACRLTADAANGACFDYALSYKYVCARFVTAINDLKLYKDCSMSSLERHHDTCTKDKHIGHFAACPKMCAAIIHAWCNKALADRLQAEDDRE</sequence>
<feature type="domain" description="EGF-like" evidence="5">
    <location>
        <begin position="73"/>
        <end position="108"/>
    </location>
</feature>
<comment type="caution">
    <text evidence="6">The sequence shown here is derived from an EMBL/GenBank/DDBJ whole genome shotgun (WGS) entry which is preliminary data.</text>
</comment>
<protein>
    <recommendedName>
        <fullName evidence="5">EGF-like domain-containing protein</fullName>
    </recommendedName>
</protein>
<evidence type="ECO:0000313" key="6">
    <source>
        <dbReference type="EMBL" id="KAA0146887.1"/>
    </source>
</evidence>
<gene>
    <name evidence="6" type="ORF">FNF29_07768</name>
</gene>
<dbReference type="Proteomes" id="UP000323011">
    <property type="component" value="Unassembled WGS sequence"/>
</dbReference>
<evidence type="ECO:0000259" key="5">
    <source>
        <dbReference type="PROSITE" id="PS50026"/>
    </source>
</evidence>
<organism evidence="6 7">
    <name type="scientific">Cafeteria roenbergensis</name>
    <name type="common">Marine flagellate</name>
    <dbReference type="NCBI Taxonomy" id="33653"/>
    <lineage>
        <taxon>Eukaryota</taxon>
        <taxon>Sar</taxon>
        <taxon>Stramenopiles</taxon>
        <taxon>Bigyra</taxon>
        <taxon>Opalozoa</taxon>
        <taxon>Bicosoecida</taxon>
        <taxon>Cafeteriaceae</taxon>
        <taxon>Cafeteria</taxon>
    </lineage>
</organism>
<dbReference type="InterPro" id="IPR000742">
    <property type="entry name" value="EGF"/>
</dbReference>
<evidence type="ECO:0000256" key="3">
    <source>
        <dbReference type="SAM" id="MobiDB-lite"/>
    </source>
</evidence>
<feature type="region of interest" description="Disordered" evidence="3">
    <location>
        <begin position="29"/>
        <end position="77"/>
    </location>
</feature>
<keyword evidence="1 2" id="KW-1015">Disulfide bond</keyword>
<evidence type="ECO:0000256" key="2">
    <source>
        <dbReference type="PROSITE-ProRule" id="PRU00076"/>
    </source>
</evidence>
<dbReference type="InterPro" id="IPR013111">
    <property type="entry name" value="EGF_extracell"/>
</dbReference>
<evidence type="ECO:0000313" key="7">
    <source>
        <dbReference type="Proteomes" id="UP000323011"/>
    </source>
</evidence>
<dbReference type="PROSITE" id="PS00022">
    <property type="entry name" value="EGF_1"/>
    <property type="match status" value="1"/>
</dbReference>
<comment type="caution">
    <text evidence="2">Lacks conserved residue(s) required for the propagation of feature annotation.</text>
</comment>
<dbReference type="Pfam" id="PF07974">
    <property type="entry name" value="EGF_2"/>
    <property type="match status" value="1"/>
</dbReference>
<keyword evidence="7" id="KW-1185">Reference proteome</keyword>